<dbReference type="InterPro" id="IPR011032">
    <property type="entry name" value="GroES-like_sf"/>
</dbReference>
<dbReference type="CDD" id="cd05280">
    <property type="entry name" value="MDR_yhdh_yhfp"/>
    <property type="match status" value="1"/>
</dbReference>
<gene>
    <name evidence="2" type="ORF">SBP02_10805</name>
</gene>
<dbReference type="PANTHER" id="PTHR43677">
    <property type="entry name" value="SHORT-CHAIN DEHYDROGENASE/REDUCTASE"/>
    <property type="match status" value="1"/>
</dbReference>
<proteinExistence type="predicted"/>
<name>A0ABZ0PQ74_9PSED</name>
<feature type="domain" description="Enoyl reductase (ER)" evidence="1">
    <location>
        <begin position="15"/>
        <end position="327"/>
    </location>
</feature>
<dbReference type="Gene3D" id="3.40.50.720">
    <property type="entry name" value="NAD(P)-binding Rossmann-like Domain"/>
    <property type="match status" value="1"/>
</dbReference>
<accession>A0ABZ0PQ74</accession>
<sequence>MGKFMALQAREGAEGEFEQAIVERDTNDLPAGELLIRVRYSSLNYKDALSASGNRGVTKQFPHTPGIDAAGVVEASSVAEFGVGDEVIVTGYDLGMNTAGGFGQYIRVPAAWALKRPAGLSLREAMVLGTAGLTAGLCVDKLEQAGVAADSGPVLVTGATGGVGSVAVALLAKLGYQVVASTGKAEQGAFLEALGAERIVLRNELQEGGERPLLKEQWAGAVDTVGGDILFNVVKSLRYGGSVACCGLTAGVGFKANVLPFILRGVNLLGVDSVELPLVVKASMWDKLSLQWKLEGLDRLVTEVGLRQLPEAIRAILAGQQVGRVLVRLD</sequence>
<dbReference type="SUPFAM" id="SSF50129">
    <property type="entry name" value="GroES-like"/>
    <property type="match status" value="1"/>
</dbReference>
<dbReference type="EMBL" id="CP137892">
    <property type="protein sequence ID" value="WPC03287.1"/>
    <property type="molecule type" value="Genomic_DNA"/>
</dbReference>
<evidence type="ECO:0000313" key="2">
    <source>
        <dbReference type="EMBL" id="WPC03287.1"/>
    </source>
</evidence>
<dbReference type="Pfam" id="PF00107">
    <property type="entry name" value="ADH_zinc_N"/>
    <property type="match status" value="1"/>
</dbReference>
<dbReference type="RefSeq" id="WP_318641474.1">
    <property type="nucleotide sequence ID" value="NZ_CP137892.1"/>
</dbReference>
<dbReference type="InterPro" id="IPR051397">
    <property type="entry name" value="Zn-ADH-like_protein"/>
</dbReference>
<dbReference type="Proteomes" id="UP001305928">
    <property type="component" value="Chromosome"/>
</dbReference>
<dbReference type="SMART" id="SM00829">
    <property type="entry name" value="PKS_ER"/>
    <property type="match status" value="1"/>
</dbReference>
<dbReference type="NCBIfam" id="TIGR02823">
    <property type="entry name" value="oxido_YhdH"/>
    <property type="match status" value="1"/>
</dbReference>
<dbReference type="SUPFAM" id="SSF51735">
    <property type="entry name" value="NAD(P)-binding Rossmann-fold domains"/>
    <property type="match status" value="1"/>
</dbReference>
<evidence type="ECO:0000259" key="1">
    <source>
        <dbReference type="SMART" id="SM00829"/>
    </source>
</evidence>
<dbReference type="Gene3D" id="3.90.180.10">
    <property type="entry name" value="Medium-chain alcohol dehydrogenases, catalytic domain"/>
    <property type="match status" value="1"/>
</dbReference>
<dbReference type="InterPro" id="IPR013154">
    <property type="entry name" value="ADH-like_N"/>
</dbReference>
<organism evidence="2 3">
    <name type="scientific">Pseudomonas benzenivorans</name>
    <dbReference type="NCBI Taxonomy" id="556533"/>
    <lineage>
        <taxon>Bacteria</taxon>
        <taxon>Pseudomonadati</taxon>
        <taxon>Pseudomonadota</taxon>
        <taxon>Gammaproteobacteria</taxon>
        <taxon>Pseudomonadales</taxon>
        <taxon>Pseudomonadaceae</taxon>
        <taxon>Pseudomonas</taxon>
    </lineage>
</organism>
<dbReference type="PANTHER" id="PTHR43677:SF1">
    <property type="entry name" value="ACRYLYL-COA REDUCTASE ACUI-RELATED"/>
    <property type="match status" value="1"/>
</dbReference>
<dbReference type="Pfam" id="PF08240">
    <property type="entry name" value="ADH_N"/>
    <property type="match status" value="1"/>
</dbReference>
<reference evidence="2 3" key="1">
    <citation type="submission" date="2023-11" db="EMBL/GenBank/DDBJ databases">
        <title>Complete genome of Pseudomonas benzenivorans BA3361.</title>
        <authorList>
            <person name="Shin S.Y."/>
            <person name="Song J."/>
            <person name="Kang H."/>
        </authorList>
    </citation>
    <scope>NUCLEOTIDE SEQUENCE [LARGE SCALE GENOMIC DNA]</scope>
    <source>
        <strain evidence="2 3">HNIBRBA3361</strain>
    </source>
</reference>
<evidence type="ECO:0000313" key="3">
    <source>
        <dbReference type="Proteomes" id="UP001305928"/>
    </source>
</evidence>
<dbReference type="InterPro" id="IPR014188">
    <property type="entry name" value="Acrylyl-CoA_reductase_AcuI"/>
</dbReference>
<dbReference type="InterPro" id="IPR013149">
    <property type="entry name" value="ADH-like_C"/>
</dbReference>
<protein>
    <submittedName>
        <fullName evidence="2">YhdH/YhfP family quinone oxidoreductase</fullName>
    </submittedName>
</protein>
<keyword evidence="3" id="KW-1185">Reference proteome</keyword>
<dbReference type="InterPro" id="IPR020843">
    <property type="entry name" value="ER"/>
</dbReference>
<dbReference type="InterPro" id="IPR036291">
    <property type="entry name" value="NAD(P)-bd_dom_sf"/>
</dbReference>